<dbReference type="InterPro" id="IPR017853">
    <property type="entry name" value="GH"/>
</dbReference>
<gene>
    <name evidence="6" type="ORF">KIH74_21230</name>
</gene>
<dbReference type="SMART" id="SM01217">
    <property type="entry name" value="Fn3_like"/>
    <property type="match status" value="1"/>
</dbReference>
<dbReference type="InterPro" id="IPR036962">
    <property type="entry name" value="Glyco_hydro_3_N_sf"/>
</dbReference>
<evidence type="ECO:0000256" key="4">
    <source>
        <dbReference type="RuleBase" id="RU361161"/>
    </source>
</evidence>
<evidence type="ECO:0000313" key="7">
    <source>
        <dbReference type="Proteomes" id="UP001197247"/>
    </source>
</evidence>
<dbReference type="InterPro" id="IPR026891">
    <property type="entry name" value="Fn3-like"/>
</dbReference>
<evidence type="ECO:0000256" key="1">
    <source>
        <dbReference type="ARBA" id="ARBA00005336"/>
    </source>
</evidence>
<dbReference type="PROSITE" id="PS00775">
    <property type="entry name" value="GLYCOSYL_HYDROL_F3"/>
    <property type="match status" value="1"/>
</dbReference>
<evidence type="ECO:0000259" key="5">
    <source>
        <dbReference type="SMART" id="SM01217"/>
    </source>
</evidence>
<dbReference type="PANTHER" id="PTHR42715:SF10">
    <property type="entry name" value="BETA-GLUCOSIDASE"/>
    <property type="match status" value="1"/>
</dbReference>
<organism evidence="6 7">
    <name type="scientific">Kineosporia corallincola</name>
    <dbReference type="NCBI Taxonomy" id="2835133"/>
    <lineage>
        <taxon>Bacteria</taxon>
        <taxon>Bacillati</taxon>
        <taxon>Actinomycetota</taxon>
        <taxon>Actinomycetes</taxon>
        <taxon>Kineosporiales</taxon>
        <taxon>Kineosporiaceae</taxon>
        <taxon>Kineosporia</taxon>
    </lineage>
</organism>
<feature type="domain" description="Fibronectin type III-like" evidence="5">
    <location>
        <begin position="583"/>
        <end position="654"/>
    </location>
</feature>
<dbReference type="InterPro" id="IPR013783">
    <property type="entry name" value="Ig-like_fold"/>
</dbReference>
<dbReference type="RefSeq" id="WP_214157812.1">
    <property type="nucleotide sequence ID" value="NZ_JAHBAY010000009.1"/>
</dbReference>
<dbReference type="GO" id="GO:0016787">
    <property type="term" value="F:hydrolase activity"/>
    <property type="evidence" value="ECO:0007669"/>
    <property type="project" value="UniProtKB-KW"/>
</dbReference>
<dbReference type="Pfam" id="PF14310">
    <property type="entry name" value="Fn3-like"/>
    <property type="match status" value="1"/>
</dbReference>
<keyword evidence="2 4" id="KW-0378">Hydrolase</keyword>
<dbReference type="Gene3D" id="2.60.40.10">
    <property type="entry name" value="Immunoglobulins"/>
    <property type="match status" value="1"/>
</dbReference>
<dbReference type="PANTHER" id="PTHR42715">
    <property type="entry name" value="BETA-GLUCOSIDASE"/>
    <property type="match status" value="1"/>
</dbReference>
<dbReference type="InterPro" id="IPR050288">
    <property type="entry name" value="Cellulose_deg_GH3"/>
</dbReference>
<evidence type="ECO:0000313" key="6">
    <source>
        <dbReference type="EMBL" id="MBT0771474.1"/>
    </source>
</evidence>
<dbReference type="PRINTS" id="PR00133">
    <property type="entry name" value="GLHYDRLASE3"/>
</dbReference>
<dbReference type="InterPro" id="IPR036881">
    <property type="entry name" value="Glyco_hydro_3_C_sf"/>
</dbReference>
<keyword evidence="7" id="KW-1185">Reference proteome</keyword>
<dbReference type="Pfam" id="PF01915">
    <property type="entry name" value="Glyco_hydro_3_C"/>
    <property type="match status" value="1"/>
</dbReference>
<dbReference type="Pfam" id="PF00933">
    <property type="entry name" value="Glyco_hydro_3"/>
    <property type="match status" value="1"/>
</dbReference>
<evidence type="ECO:0000256" key="3">
    <source>
        <dbReference type="ARBA" id="ARBA00023277"/>
    </source>
</evidence>
<proteinExistence type="inferred from homology"/>
<dbReference type="Proteomes" id="UP001197247">
    <property type="component" value="Unassembled WGS sequence"/>
</dbReference>
<keyword evidence="3" id="KW-0119">Carbohydrate metabolism</keyword>
<dbReference type="Gene3D" id="3.40.50.1700">
    <property type="entry name" value="Glycoside hydrolase family 3 C-terminal domain"/>
    <property type="match status" value="1"/>
</dbReference>
<dbReference type="Gene3D" id="3.20.20.300">
    <property type="entry name" value="Glycoside hydrolase, family 3, N-terminal domain"/>
    <property type="match status" value="1"/>
</dbReference>
<comment type="caution">
    <text evidence="6">The sequence shown here is derived from an EMBL/GenBank/DDBJ whole genome shotgun (WGS) entry which is preliminary data.</text>
</comment>
<dbReference type="SUPFAM" id="SSF51445">
    <property type="entry name" value="(Trans)glycosidases"/>
    <property type="match status" value="1"/>
</dbReference>
<dbReference type="InterPro" id="IPR001764">
    <property type="entry name" value="Glyco_hydro_3_N"/>
</dbReference>
<reference evidence="6 7" key="1">
    <citation type="submission" date="2021-05" db="EMBL/GenBank/DDBJ databases">
        <title>Kineosporia and Streptomyces sp. nov. two new marine actinobacteria isolated from Coral.</title>
        <authorList>
            <person name="Buangrab K."/>
            <person name="Sutthacheep M."/>
            <person name="Yeemin T."/>
            <person name="Harunari E."/>
            <person name="Igarashi Y."/>
            <person name="Kanchanasin P."/>
            <person name="Tanasupawat S."/>
            <person name="Phongsopitanun W."/>
        </authorList>
    </citation>
    <scope>NUCLEOTIDE SEQUENCE [LARGE SCALE GENOMIC DNA]</scope>
    <source>
        <strain evidence="6 7">J2-2</strain>
    </source>
</reference>
<evidence type="ECO:0000256" key="2">
    <source>
        <dbReference type="ARBA" id="ARBA00022801"/>
    </source>
</evidence>
<protein>
    <submittedName>
        <fullName evidence="6">Glycoside hydrolase family 3 C-terminal domain-containing protein</fullName>
    </submittedName>
</protein>
<dbReference type="InterPro" id="IPR019800">
    <property type="entry name" value="Glyco_hydro_3_AS"/>
</dbReference>
<sequence length="826" mass="87816">MTLPETGCAAHRISAEDLSLPEKAALLGGANVWQTRGVPRLAVPPLWMSDGPHGLRRQPADADHLGLGESEPAVCFPTAATVANSWDEALAERIGAALGREAAARDVHVLLGPGLNLKRNPLGGRNFEYFSEDPELSGRLAAAYVRGIQSQGVAAAPKHFAVNSQELRRLVSDSVVDERTLREMYLTAFEIVVRESRPWLIMSSYNLVNGVHAHENPHLLLDVLRGEWGFDGVVVSDWGGGHDPAAAVAAGGTIEMPSNGFNSARAIARAVREGTLAGADLDARVNELLTLVQRVTGDRPGGGAGGGSGDHHALARLAAAEGSVLLRNQGGLLPLAPGTRVATVGAFAAAPRYQGAGSSLVNPTRLSTLIGSFAASGLRSAGYAPGFTAGGERTDAMTEQACAVARGADVVVLALAVPASDESEGLDRPHLELPAAQVNTLMAVAATGTPVVVVLAAGGPVETPWLGHTTALLHTYLGGQAGAEAVWDVLTGAVEPGGRLAETMPVRLADDPVSARFPSPGRTAEYRESVFVRYRYHASAGVAPAFPFGFGLGYTTFAYDGLEAGPDGAAFTVTNTGSRAGADVAQLYVRRLTPGVVYRPALELKGFHKVRLAPGERVRVTIPFGGRTFRFFDVRTSTWEVEQGEYRILIGPSSADLPLTATLTVAGTVPAGRPDPLLEPYARADVRHVPDAVFETLLGRPLPERRWQPGRFDQDTPLDQLRHSPGRLARLGFRLLERRKRAADRSSHPDLDTLFVYYAPFRIVHTMTAGAATRAVTDAVLEIARGRGVRGTARVAFAWMAGRRLERRSREEFERLTAPPPGRFTT</sequence>
<dbReference type="EMBL" id="JAHBAY010000009">
    <property type="protein sequence ID" value="MBT0771474.1"/>
    <property type="molecule type" value="Genomic_DNA"/>
</dbReference>
<dbReference type="SUPFAM" id="SSF52279">
    <property type="entry name" value="Beta-D-glucan exohydrolase, C-terminal domain"/>
    <property type="match status" value="1"/>
</dbReference>
<dbReference type="InterPro" id="IPR002772">
    <property type="entry name" value="Glyco_hydro_3_C"/>
</dbReference>
<accession>A0ABS5TPF7</accession>
<keyword evidence="4" id="KW-0326">Glycosidase</keyword>
<name>A0ABS5TPF7_9ACTN</name>
<comment type="similarity">
    <text evidence="1 4">Belongs to the glycosyl hydrolase 3 family.</text>
</comment>